<name>A0A9D1FWI0_9BACT</name>
<dbReference type="GO" id="GO:0000287">
    <property type="term" value="F:magnesium ion binding"/>
    <property type="evidence" value="ECO:0007669"/>
    <property type="project" value="TreeGrafter"/>
</dbReference>
<dbReference type="InterPro" id="IPR015813">
    <property type="entry name" value="Pyrv/PenolPyrv_kinase-like_dom"/>
</dbReference>
<comment type="catalytic activity">
    <reaction evidence="7">
        <text>(6R)-5,10-methylene-5,6,7,8-tetrahydrofolate + 3-methyl-2-oxobutanoate + H2O = 2-dehydropantoate + (6S)-5,6,7,8-tetrahydrofolate</text>
        <dbReference type="Rhea" id="RHEA:11824"/>
        <dbReference type="ChEBI" id="CHEBI:11561"/>
        <dbReference type="ChEBI" id="CHEBI:11851"/>
        <dbReference type="ChEBI" id="CHEBI:15377"/>
        <dbReference type="ChEBI" id="CHEBI:15636"/>
        <dbReference type="ChEBI" id="CHEBI:57453"/>
        <dbReference type="EC" id="2.1.2.11"/>
    </reaction>
</comment>
<evidence type="ECO:0000256" key="9">
    <source>
        <dbReference type="PIRSR" id="PIRSR000388-2"/>
    </source>
</evidence>
<protein>
    <recommendedName>
        <fullName evidence="7">3-methyl-2-oxobutanoate hydroxymethyltransferase</fullName>
        <ecNumber evidence="7">2.1.2.11</ecNumber>
    </recommendedName>
    <alternativeName>
        <fullName evidence="7">Ketopantoate hydroxymethyltransferase</fullName>
        <shortName evidence="7">KPHMT</shortName>
    </alternativeName>
</protein>
<dbReference type="Proteomes" id="UP000824139">
    <property type="component" value="Unassembled WGS sequence"/>
</dbReference>
<keyword evidence="5 7" id="KW-0808">Transferase</keyword>
<dbReference type="PIRSF" id="PIRSF000388">
    <property type="entry name" value="Pantoate_hydroxy_MeTrfase"/>
    <property type="match status" value="1"/>
</dbReference>
<dbReference type="CDD" id="cd06557">
    <property type="entry name" value="KPHMT-like"/>
    <property type="match status" value="1"/>
</dbReference>
<dbReference type="EC" id="2.1.2.11" evidence="7"/>
<feature type="binding site" evidence="7 10">
    <location>
        <position position="120"/>
    </location>
    <ligand>
        <name>Mg(2+)</name>
        <dbReference type="ChEBI" id="CHEBI:18420"/>
    </ligand>
</feature>
<feature type="active site" description="Proton acceptor" evidence="7 8">
    <location>
        <position position="188"/>
    </location>
</feature>
<evidence type="ECO:0000256" key="5">
    <source>
        <dbReference type="ARBA" id="ARBA00022679"/>
    </source>
</evidence>
<evidence type="ECO:0000256" key="8">
    <source>
        <dbReference type="PIRSR" id="PIRSR000388-1"/>
    </source>
</evidence>
<dbReference type="GO" id="GO:0003864">
    <property type="term" value="F:3-methyl-2-oxobutanoate hydroxymethyltransferase activity"/>
    <property type="evidence" value="ECO:0007669"/>
    <property type="project" value="UniProtKB-UniRule"/>
</dbReference>
<feature type="binding site" evidence="7 9">
    <location>
        <begin position="50"/>
        <end position="51"/>
    </location>
    <ligand>
        <name>3-methyl-2-oxobutanoate</name>
        <dbReference type="ChEBI" id="CHEBI:11851"/>
    </ligand>
</feature>
<evidence type="ECO:0000313" key="11">
    <source>
        <dbReference type="EMBL" id="HIS82711.1"/>
    </source>
</evidence>
<evidence type="ECO:0000256" key="3">
    <source>
        <dbReference type="ARBA" id="ARBA00011424"/>
    </source>
</evidence>
<dbReference type="NCBIfam" id="TIGR00222">
    <property type="entry name" value="panB"/>
    <property type="match status" value="1"/>
</dbReference>
<dbReference type="Gene3D" id="3.20.20.60">
    <property type="entry name" value="Phosphoenolpyruvate-binding domains"/>
    <property type="match status" value="1"/>
</dbReference>
<dbReference type="SUPFAM" id="SSF51621">
    <property type="entry name" value="Phosphoenolpyruvate/pyruvate domain"/>
    <property type="match status" value="1"/>
</dbReference>
<comment type="caution">
    <text evidence="11">The sequence shown here is derived from an EMBL/GenBank/DDBJ whole genome shotgun (WGS) entry which is preliminary data.</text>
</comment>
<evidence type="ECO:0000256" key="4">
    <source>
        <dbReference type="ARBA" id="ARBA00022655"/>
    </source>
</evidence>
<feature type="binding site" evidence="7 10">
    <location>
        <position position="89"/>
    </location>
    <ligand>
        <name>Mg(2+)</name>
        <dbReference type="ChEBI" id="CHEBI:18420"/>
    </ligand>
</feature>
<gene>
    <name evidence="7 11" type="primary">panB</name>
    <name evidence="11" type="ORF">IAD41_03800</name>
</gene>
<evidence type="ECO:0000313" key="12">
    <source>
        <dbReference type="Proteomes" id="UP000824139"/>
    </source>
</evidence>
<evidence type="ECO:0000256" key="7">
    <source>
        <dbReference type="HAMAP-Rule" id="MF_00156"/>
    </source>
</evidence>
<comment type="subcellular location">
    <subcellularLocation>
        <location evidence="7">Cytoplasm</location>
    </subcellularLocation>
</comment>
<dbReference type="FunFam" id="3.20.20.60:FF:000003">
    <property type="entry name" value="3-methyl-2-oxobutanoate hydroxymethyltransferase"/>
    <property type="match status" value="1"/>
</dbReference>
<dbReference type="GO" id="GO:0015940">
    <property type="term" value="P:pantothenate biosynthetic process"/>
    <property type="evidence" value="ECO:0007669"/>
    <property type="project" value="UniProtKB-UniRule"/>
</dbReference>
<dbReference type="EMBL" id="DVJO01000081">
    <property type="protein sequence ID" value="HIS82711.1"/>
    <property type="molecule type" value="Genomic_DNA"/>
</dbReference>
<evidence type="ECO:0000256" key="10">
    <source>
        <dbReference type="PIRSR" id="PIRSR000388-3"/>
    </source>
</evidence>
<feature type="binding site" evidence="7 9">
    <location>
        <position position="118"/>
    </location>
    <ligand>
        <name>3-methyl-2-oxobutanoate</name>
        <dbReference type="ChEBI" id="CHEBI:11851"/>
    </ligand>
</feature>
<dbReference type="GO" id="GO:0005737">
    <property type="term" value="C:cytoplasm"/>
    <property type="evidence" value="ECO:0007669"/>
    <property type="project" value="UniProtKB-SubCell"/>
</dbReference>
<feature type="binding site" evidence="7 10">
    <location>
        <position position="50"/>
    </location>
    <ligand>
        <name>Mg(2+)</name>
        <dbReference type="ChEBI" id="CHEBI:18420"/>
    </ligand>
</feature>
<evidence type="ECO:0000256" key="2">
    <source>
        <dbReference type="ARBA" id="ARBA00008676"/>
    </source>
</evidence>
<feature type="binding site" evidence="7 9">
    <location>
        <position position="89"/>
    </location>
    <ligand>
        <name>3-methyl-2-oxobutanoate</name>
        <dbReference type="ChEBI" id="CHEBI:11851"/>
    </ligand>
</feature>
<comment type="subunit">
    <text evidence="3 7">Homodecamer; pentamer of dimers.</text>
</comment>
<dbReference type="PANTHER" id="PTHR20881:SF0">
    <property type="entry name" value="3-METHYL-2-OXOBUTANOATE HYDROXYMETHYLTRANSFERASE"/>
    <property type="match status" value="1"/>
</dbReference>
<dbReference type="HAMAP" id="MF_00156">
    <property type="entry name" value="PanB"/>
    <property type="match status" value="1"/>
</dbReference>
<keyword evidence="4 7" id="KW-0566">Pantothenate biosynthesis</keyword>
<reference evidence="11" key="2">
    <citation type="journal article" date="2021" name="PeerJ">
        <title>Extensive microbial diversity within the chicken gut microbiome revealed by metagenomics and culture.</title>
        <authorList>
            <person name="Gilroy R."/>
            <person name="Ravi A."/>
            <person name="Getino M."/>
            <person name="Pursley I."/>
            <person name="Horton D.L."/>
            <person name="Alikhan N.F."/>
            <person name="Baker D."/>
            <person name="Gharbi K."/>
            <person name="Hall N."/>
            <person name="Watson M."/>
            <person name="Adriaenssens E.M."/>
            <person name="Foster-Nyarko E."/>
            <person name="Jarju S."/>
            <person name="Secka A."/>
            <person name="Antonio M."/>
            <person name="Oren A."/>
            <person name="Chaudhuri R.R."/>
            <person name="La Ragione R."/>
            <person name="Hildebrand F."/>
            <person name="Pallen M.J."/>
        </authorList>
    </citation>
    <scope>NUCLEOTIDE SEQUENCE</scope>
    <source>
        <strain evidence="11">CHK152-2994</strain>
    </source>
</reference>
<comment type="similarity">
    <text evidence="2 7">Belongs to the PanB family.</text>
</comment>
<dbReference type="InterPro" id="IPR040442">
    <property type="entry name" value="Pyrv_kinase-like_dom_sf"/>
</dbReference>
<comment type="function">
    <text evidence="6 7">Catalyzes the reversible reaction in which hydroxymethyl group from 5,10-methylenetetrahydrofolate is transferred onto alpha-ketoisovalerate to form ketopantoate.</text>
</comment>
<sequence length="270" mass="29729">MCGIMVKKVTVNTLRKIKEAGEKFSVLTAYDFSTAKYIDEAGIDVVLIGDSLAMTALGYETTHCVGVDEMKIFTKAVARGVQRALVVTDMPFLSYHVDISSAIKNCGEMIKLGAHAVKIEGYSEYTVNLVKRLTETGIPVMAHLGFTPQFLNTLGGYKIQGKTREATDEILRQAQALQQAGAFSLVLEMVPQDSAKYITEKLEIPTISCGAGKYCDAQVLVCDDVFGKYSEFTPKFARKYGDMRAFILDCAKRFDEDVKNGSFPSESEVF</sequence>
<dbReference type="NCBIfam" id="NF001452">
    <property type="entry name" value="PRK00311.1"/>
    <property type="match status" value="1"/>
</dbReference>
<dbReference type="Pfam" id="PF02548">
    <property type="entry name" value="Pantoate_transf"/>
    <property type="match status" value="1"/>
</dbReference>
<accession>A0A9D1FWI0</accession>
<dbReference type="PANTHER" id="PTHR20881">
    <property type="entry name" value="3-METHYL-2-OXOBUTANOATE HYDROXYMETHYLTRANSFERASE"/>
    <property type="match status" value="1"/>
</dbReference>
<dbReference type="InterPro" id="IPR003700">
    <property type="entry name" value="Pantoate_hydroxy_MeTrfase"/>
</dbReference>
<comment type="pathway">
    <text evidence="1 7">Cofactor biosynthesis; (R)-pantothenate biosynthesis; (R)-pantoate from 3-methyl-2-oxobutanoate: step 1/2.</text>
</comment>
<proteinExistence type="inferred from homology"/>
<dbReference type="AlphaFoldDB" id="A0A9D1FWI0"/>
<keyword evidence="7 10" id="KW-0479">Metal-binding</keyword>
<evidence type="ECO:0000256" key="6">
    <source>
        <dbReference type="ARBA" id="ARBA00056497"/>
    </source>
</evidence>
<evidence type="ECO:0000256" key="1">
    <source>
        <dbReference type="ARBA" id="ARBA00005033"/>
    </source>
</evidence>
<keyword evidence="7 10" id="KW-0460">Magnesium</keyword>
<organism evidence="11 12">
    <name type="scientific">Candidatus Scatenecus faecavium</name>
    <dbReference type="NCBI Taxonomy" id="2840915"/>
    <lineage>
        <taxon>Bacteria</taxon>
        <taxon>Candidatus Scatenecus</taxon>
    </lineage>
</organism>
<keyword evidence="7" id="KW-0963">Cytoplasm</keyword>
<reference evidence="11" key="1">
    <citation type="submission" date="2020-10" db="EMBL/GenBank/DDBJ databases">
        <authorList>
            <person name="Gilroy R."/>
        </authorList>
    </citation>
    <scope>NUCLEOTIDE SEQUENCE</scope>
    <source>
        <strain evidence="11">CHK152-2994</strain>
    </source>
</reference>
<comment type="cofactor">
    <cofactor evidence="7 10">
        <name>Mg(2+)</name>
        <dbReference type="ChEBI" id="CHEBI:18420"/>
    </cofactor>
    <text evidence="7 10">Binds 1 Mg(2+) ion per subunit.</text>
</comment>